<gene>
    <name evidence="2" type="ORF">EDS130_LOCUS28684</name>
    <name evidence="1" type="ORF">XAT740_LOCUS2783</name>
</gene>
<dbReference type="EMBL" id="CAJNOJ010000188">
    <property type="protein sequence ID" value="CAF1264405.1"/>
    <property type="molecule type" value="Genomic_DNA"/>
</dbReference>
<keyword evidence="3" id="KW-1185">Reference proteome</keyword>
<dbReference type="EMBL" id="CAJNOR010000101">
    <property type="protein sequence ID" value="CAF0797077.1"/>
    <property type="molecule type" value="Genomic_DNA"/>
</dbReference>
<sequence>MFTIRFIRYPISSSYTPRFIYSRFHNFITSYAKTSNIQPFIHGENEFRANQQKMLNIPTIPEYRMAPKININKATPDHESVKTNVPKTKSTKCSKWDNQLIIHYTHEQRFQKYKRDLH</sequence>
<reference evidence="2" key="1">
    <citation type="submission" date="2021-02" db="EMBL/GenBank/DDBJ databases">
        <authorList>
            <person name="Nowell W R."/>
        </authorList>
    </citation>
    <scope>NUCLEOTIDE SEQUENCE</scope>
</reference>
<comment type="caution">
    <text evidence="2">The sequence shown here is derived from an EMBL/GenBank/DDBJ whole genome shotgun (WGS) entry which is preliminary data.</text>
</comment>
<dbReference type="Proteomes" id="UP000663828">
    <property type="component" value="Unassembled WGS sequence"/>
</dbReference>
<dbReference type="Proteomes" id="UP000663852">
    <property type="component" value="Unassembled WGS sequence"/>
</dbReference>
<evidence type="ECO:0000313" key="3">
    <source>
        <dbReference type="Proteomes" id="UP000663828"/>
    </source>
</evidence>
<dbReference type="AlphaFoldDB" id="A0A815B1K7"/>
<protein>
    <submittedName>
        <fullName evidence="2">Uncharacterized protein</fullName>
    </submittedName>
</protein>
<evidence type="ECO:0000313" key="1">
    <source>
        <dbReference type="EMBL" id="CAF0797077.1"/>
    </source>
</evidence>
<proteinExistence type="predicted"/>
<organism evidence="2 4">
    <name type="scientific">Adineta ricciae</name>
    <name type="common">Rotifer</name>
    <dbReference type="NCBI Taxonomy" id="249248"/>
    <lineage>
        <taxon>Eukaryota</taxon>
        <taxon>Metazoa</taxon>
        <taxon>Spiralia</taxon>
        <taxon>Gnathifera</taxon>
        <taxon>Rotifera</taxon>
        <taxon>Eurotatoria</taxon>
        <taxon>Bdelloidea</taxon>
        <taxon>Adinetida</taxon>
        <taxon>Adinetidae</taxon>
        <taxon>Adineta</taxon>
    </lineage>
</organism>
<accession>A0A815B1K7</accession>
<name>A0A815B1K7_ADIRI</name>
<evidence type="ECO:0000313" key="4">
    <source>
        <dbReference type="Proteomes" id="UP000663852"/>
    </source>
</evidence>
<evidence type="ECO:0000313" key="2">
    <source>
        <dbReference type="EMBL" id="CAF1264405.1"/>
    </source>
</evidence>